<dbReference type="InterPro" id="IPR052899">
    <property type="entry name" value="Class-I_DAHP_synthase"/>
</dbReference>
<feature type="domain" description="DAHP synthetase I/KDSA" evidence="2">
    <location>
        <begin position="88"/>
        <end position="328"/>
    </location>
</feature>
<keyword evidence="5" id="KW-1185">Reference proteome</keyword>
<feature type="domain" description="DAHP synthase ferredoxin-like" evidence="3">
    <location>
        <begin position="1"/>
        <end position="66"/>
    </location>
</feature>
<dbReference type="GO" id="GO:0016740">
    <property type="term" value="F:transferase activity"/>
    <property type="evidence" value="ECO:0007669"/>
    <property type="project" value="UniProtKB-KW"/>
</dbReference>
<dbReference type="EMBL" id="LAQJ01000117">
    <property type="protein sequence ID" value="KKO20303.1"/>
    <property type="molecule type" value="Genomic_DNA"/>
</dbReference>
<dbReference type="InterPro" id="IPR006218">
    <property type="entry name" value="DAHP1/KDSA"/>
</dbReference>
<dbReference type="SUPFAM" id="SSF51569">
    <property type="entry name" value="Aldolase"/>
    <property type="match status" value="1"/>
</dbReference>
<dbReference type="NCBIfam" id="TIGR01361">
    <property type="entry name" value="DAHP_synth_Bsub"/>
    <property type="match status" value="1"/>
</dbReference>
<dbReference type="NCBIfam" id="NF009239">
    <property type="entry name" value="PRK12595.1"/>
    <property type="match status" value="1"/>
</dbReference>
<dbReference type="Pfam" id="PF00793">
    <property type="entry name" value="DAHP_synth_1"/>
    <property type="match status" value="1"/>
</dbReference>
<dbReference type="NCBIfam" id="NF006421">
    <property type="entry name" value="PRK08673.1"/>
    <property type="match status" value="1"/>
</dbReference>
<dbReference type="PANTHER" id="PTHR43018">
    <property type="entry name" value="PHOSPHO-2-DEHYDRO-3-DEOXYHEPTONATE ALDOLASE"/>
    <property type="match status" value="1"/>
</dbReference>
<comment type="caution">
    <text evidence="4">The sequence shown here is derived from an EMBL/GenBank/DDBJ whole genome shotgun (WGS) entry which is preliminary data.</text>
</comment>
<evidence type="ECO:0000256" key="1">
    <source>
        <dbReference type="ARBA" id="ARBA00022679"/>
    </source>
</evidence>
<reference evidence="4 5" key="1">
    <citation type="journal article" date="2013" name="BMC Microbiol.">
        <title>Identification of the type II cytochrome c maturation pathway in anammox bacteria by comparative genomics.</title>
        <authorList>
            <person name="Ferousi C."/>
            <person name="Speth D.R."/>
            <person name="Reimann J."/>
            <person name="Op den Camp H.J."/>
            <person name="Allen J.W."/>
            <person name="Keltjens J.T."/>
            <person name="Jetten M.S."/>
        </authorList>
    </citation>
    <scope>NUCLEOTIDE SEQUENCE [LARGE SCALE GENOMIC DNA]</scope>
    <source>
        <strain evidence="4">RU1</strain>
    </source>
</reference>
<keyword evidence="1" id="KW-0808">Transferase</keyword>
<dbReference type="PANTHER" id="PTHR43018:SF2">
    <property type="entry name" value="PHOSPHO-2-DEHYDRO-3-DEOXYHEPTONATE ALDOLASE"/>
    <property type="match status" value="1"/>
</dbReference>
<protein>
    <submittedName>
        <fullName evidence="4">Phospho-2-dehydro-3-deoxyheptonate aldolase</fullName>
    </submittedName>
</protein>
<dbReference type="Gene3D" id="3.20.20.70">
    <property type="entry name" value="Aldolase class I"/>
    <property type="match status" value="1"/>
</dbReference>
<dbReference type="InterPro" id="IPR013785">
    <property type="entry name" value="Aldolase_TIM"/>
</dbReference>
<dbReference type="Pfam" id="PF18152">
    <property type="entry name" value="DAHP_snth_FXD"/>
    <property type="match status" value="1"/>
</dbReference>
<name>A0A0M2UW58_9BACT</name>
<sequence length="338" mass="36867">MIIVMKAESTKKDIDHVLERIEKAGLKGVVLQGTNRNVIAIIGDERVLPADFWDIMPGVEKSVPILAPYKLASKEGKDFRTIIHLMNGKKIGGEEVAVIAGPCAIESKEQIVEIAKRVRDAGGTALRGGAFKPRSNPYTFQGLREEGLVHLAHAREASGLPIVTEVLTPEHVTLVSKYSDILQIGTRNMQNFLLLRAVGEAGKPVILKRGMSATVEEFLLAAEYILAQNNPNVILCERGIRTFETHTRFTLSLSIVPQLREMTHLPIIVDPSHGTGKRSLVNPMSKGSVAVGADGLLIETHPEPEKSFVDGPQTITLEAFEALMEELKPVAEAVGRKI</sequence>
<dbReference type="AlphaFoldDB" id="A0A0M2UW58"/>
<evidence type="ECO:0000313" key="4">
    <source>
        <dbReference type="EMBL" id="KKO20303.1"/>
    </source>
</evidence>
<proteinExistence type="predicted"/>
<evidence type="ECO:0000259" key="3">
    <source>
        <dbReference type="Pfam" id="PF18152"/>
    </source>
</evidence>
<dbReference type="Gene3D" id="3.30.70.1140">
    <property type="entry name" value="Phospho-2-dehydro-3-deoxyheptonate aldolase, domain 1"/>
    <property type="match status" value="1"/>
</dbReference>
<evidence type="ECO:0000313" key="5">
    <source>
        <dbReference type="Proteomes" id="UP000034954"/>
    </source>
</evidence>
<dbReference type="PATRIC" id="fig|380242.3.peg.1225"/>
<accession>A0A0M2UW58</accession>
<gene>
    <name evidence="4" type="ORF">BROFUL_00977</name>
</gene>
<dbReference type="GO" id="GO:0009073">
    <property type="term" value="P:aromatic amino acid family biosynthetic process"/>
    <property type="evidence" value="ECO:0007669"/>
    <property type="project" value="InterPro"/>
</dbReference>
<evidence type="ECO:0000259" key="2">
    <source>
        <dbReference type="Pfam" id="PF00793"/>
    </source>
</evidence>
<dbReference type="InterPro" id="IPR006268">
    <property type="entry name" value="DAHP_syn_2"/>
</dbReference>
<organism evidence="4 5">
    <name type="scientific">Candidatus Brocadia fulgida</name>
    <dbReference type="NCBI Taxonomy" id="380242"/>
    <lineage>
        <taxon>Bacteria</taxon>
        <taxon>Pseudomonadati</taxon>
        <taxon>Planctomycetota</taxon>
        <taxon>Candidatus Brocadiia</taxon>
        <taxon>Candidatus Brocadiales</taxon>
        <taxon>Candidatus Brocadiaceae</taxon>
        <taxon>Candidatus Brocadia</taxon>
    </lineage>
</organism>
<dbReference type="GO" id="GO:0016832">
    <property type="term" value="F:aldehyde-lyase activity"/>
    <property type="evidence" value="ECO:0007669"/>
    <property type="project" value="InterPro"/>
</dbReference>
<dbReference type="InterPro" id="IPR041071">
    <property type="entry name" value="DAHP_snth_FXD"/>
</dbReference>
<dbReference type="Proteomes" id="UP000034954">
    <property type="component" value="Unassembled WGS sequence"/>
</dbReference>